<name>A0AAN7M668_TRANT</name>
<dbReference type="PANTHER" id="PTHR16056:SF2">
    <property type="entry name" value="TESTIS-EXPRESSED PROTEIN 10"/>
    <property type="match status" value="1"/>
</dbReference>
<feature type="domain" description="TEX10-like TPR repeats" evidence="2">
    <location>
        <begin position="504"/>
        <end position="626"/>
    </location>
</feature>
<organism evidence="3 4">
    <name type="scientific">Trapa natans</name>
    <name type="common">Water chestnut</name>
    <dbReference type="NCBI Taxonomy" id="22666"/>
    <lineage>
        <taxon>Eukaryota</taxon>
        <taxon>Viridiplantae</taxon>
        <taxon>Streptophyta</taxon>
        <taxon>Embryophyta</taxon>
        <taxon>Tracheophyta</taxon>
        <taxon>Spermatophyta</taxon>
        <taxon>Magnoliopsida</taxon>
        <taxon>eudicotyledons</taxon>
        <taxon>Gunneridae</taxon>
        <taxon>Pentapetalae</taxon>
        <taxon>rosids</taxon>
        <taxon>malvids</taxon>
        <taxon>Myrtales</taxon>
        <taxon>Lythraceae</taxon>
        <taxon>Trapa</taxon>
    </lineage>
</organism>
<proteinExistence type="predicted"/>
<dbReference type="InterPro" id="IPR016024">
    <property type="entry name" value="ARM-type_fold"/>
</dbReference>
<accession>A0AAN7M668</accession>
<dbReference type="Gene3D" id="1.25.10.10">
    <property type="entry name" value="Leucine-rich Repeat Variant"/>
    <property type="match status" value="1"/>
</dbReference>
<feature type="region of interest" description="Disordered" evidence="1">
    <location>
        <begin position="1"/>
        <end position="42"/>
    </location>
</feature>
<reference evidence="3 4" key="1">
    <citation type="journal article" date="2023" name="Hortic Res">
        <title>Pangenome of water caltrop reveals structural variations and asymmetric subgenome divergence after allopolyploidization.</title>
        <authorList>
            <person name="Zhang X."/>
            <person name="Chen Y."/>
            <person name="Wang L."/>
            <person name="Yuan Y."/>
            <person name="Fang M."/>
            <person name="Shi L."/>
            <person name="Lu R."/>
            <person name="Comes H.P."/>
            <person name="Ma Y."/>
            <person name="Chen Y."/>
            <person name="Huang G."/>
            <person name="Zhou Y."/>
            <person name="Zheng Z."/>
            <person name="Qiu Y."/>
        </authorList>
    </citation>
    <scope>NUCLEOTIDE SEQUENCE [LARGE SCALE GENOMIC DNA]</scope>
    <source>
        <strain evidence="3">F231</strain>
    </source>
</reference>
<dbReference type="Pfam" id="PF25781">
    <property type="entry name" value="TPR_TEX10"/>
    <property type="match status" value="1"/>
</dbReference>
<dbReference type="GO" id="GO:0005634">
    <property type="term" value="C:nucleus"/>
    <property type="evidence" value="ECO:0007669"/>
    <property type="project" value="TreeGrafter"/>
</dbReference>
<comment type="caution">
    <text evidence="3">The sequence shown here is derived from an EMBL/GenBank/DDBJ whole genome shotgun (WGS) entry which is preliminary data.</text>
</comment>
<dbReference type="SUPFAM" id="SSF48371">
    <property type="entry name" value="ARM repeat"/>
    <property type="match status" value="1"/>
</dbReference>
<keyword evidence="4" id="KW-1185">Reference proteome</keyword>
<sequence>MGGPKATKKKQHQQQQKRGIDFKKIRRKIGKKLPPPNNATNTRIKSKAIILPEQSVATEKVGSATSKKGLTLEDLLKQTSHHNSKVRRDALIGVRDLILKHPDEPRRHKLALIEKLSQRIGDEDQSVRETLYQLLQSVVLPAWKEDIRGSLLTRMMAYIFNAMTHFSMEVRLMAFKYLDLVVQNDSLGTLISAEKILQSYLDFLASNPFNVQDKGRVKGALPGLVHCLLLLKSHQEDHLRDKFTGVRDFLHGYWLNDHAVSVDLYLVINKLKDLVPVLITRLLELLQSFHSTESIGIQLLDAMLYSLQCINLAVKISVTKFQEELKSCHNKSQRDEIRSQPKVVEWYETVSSALVKLLVECPLHSENQILVKKERRYAQLDAEITQIFLKFQEWLHVPEDITNKFLPYIEMLLEEEKSDGNLVHAEIREKNLLSFFPYIPNLISQHVSVGWRYRLLQAFTRAFMGCHPKSKLKLASISAIKEMLIHGSEAFLDPSDPEVLDIQIRWIRELPHLLVALGDKNPSSTEILLKLINHLGGCAPIHPSFLLEYEDLKTSFQAFFCTSEIEGSICYGPFLRLPQNCQRLSLACLTKFSCIDVPLLRAVTRCCLCNELDPDVLFHFMEVLGCAKNIQIANCLGFFVTILSQLKAVTEDAGAEQAQLSSRLTTLHKATDIVCRSLYAYGDAHVLLPMLEGAIVSQLLQKPELENARSLLKVICSLDSEPTRLTEGSIIALGEFLSAYLLDVIYETPMNASKTAKSEGALLSMELRLYYLRPCYLLFNRSSKLMSIVLKSMGSLADDSSRVNAILEVILTMQRNAYMHQVLLQFQPEIHSLLQKTSDLQNSEKNKMTLEERRMVQLALDQLRNL</sequence>
<evidence type="ECO:0000313" key="3">
    <source>
        <dbReference type="EMBL" id="KAK4799376.1"/>
    </source>
</evidence>
<feature type="compositionally biased region" description="Basic residues" evidence="1">
    <location>
        <begin position="1"/>
        <end position="12"/>
    </location>
</feature>
<dbReference type="InterPro" id="IPR011989">
    <property type="entry name" value="ARM-like"/>
</dbReference>
<evidence type="ECO:0000313" key="4">
    <source>
        <dbReference type="Proteomes" id="UP001346149"/>
    </source>
</evidence>
<dbReference type="InterPro" id="IPR057949">
    <property type="entry name" value="TPR_TEX10"/>
</dbReference>
<gene>
    <name evidence="3" type="ORF">SAY86_024741</name>
</gene>
<dbReference type="EMBL" id="JAXQNO010000004">
    <property type="protein sequence ID" value="KAK4799376.1"/>
    <property type="molecule type" value="Genomic_DNA"/>
</dbReference>
<evidence type="ECO:0000256" key="1">
    <source>
        <dbReference type="SAM" id="MobiDB-lite"/>
    </source>
</evidence>
<protein>
    <recommendedName>
        <fullName evidence="2">TEX10-like TPR repeats domain-containing protein</fullName>
    </recommendedName>
</protein>
<dbReference type="Proteomes" id="UP001346149">
    <property type="component" value="Unassembled WGS sequence"/>
</dbReference>
<dbReference type="PANTHER" id="PTHR16056">
    <property type="entry name" value="REGULATOR OF MICROTUBULE DYNAMICS PROTEIN"/>
    <property type="match status" value="1"/>
</dbReference>
<dbReference type="AlphaFoldDB" id="A0AAN7M668"/>
<evidence type="ECO:0000259" key="2">
    <source>
        <dbReference type="Pfam" id="PF25781"/>
    </source>
</evidence>